<keyword evidence="11" id="KW-1015">Disulfide bond</keyword>
<evidence type="ECO:0000256" key="8">
    <source>
        <dbReference type="ARBA" id="ARBA00022729"/>
    </source>
</evidence>
<dbReference type="GO" id="GO:0005576">
    <property type="term" value="C:extracellular region"/>
    <property type="evidence" value="ECO:0007669"/>
    <property type="project" value="UniProtKB-SubCell"/>
</dbReference>
<feature type="compositionally biased region" description="Basic and acidic residues" evidence="14">
    <location>
        <begin position="431"/>
        <end position="445"/>
    </location>
</feature>
<evidence type="ECO:0000313" key="19">
    <source>
        <dbReference type="EMBL" id="KAH7141433.1"/>
    </source>
</evidence>
<dbReference type="PANTHER" id="PTHR33048:SF143">
    <property type="entry name" value="EXTRACELLULAR MEMBRANE PROTEIN CFEM DOMAIN-CONTAINING PROTEIN-RELATED"/>
    <property type="match status" value="1"/>
</dbReference>
<evidence type="ECO:0000256" key="14">
    <source>
        <dbReference type="SAM" id="MobiDB-lite"/>
    </source>
</evidence>
<dbReference type="OrthoDB" id="2496787at2759"/>
<evidence type="ECO:0000259" key="18">
    <source>
        <dbReference type="Pfam" id="PF20684"/>
    </source>
</evidence>
<dbReference type="GO" id="GO:0098552">
    <property type="term" value="C:side of membrane"/>
    <property type="evidence" value="ECO:0007669"/>
    <property type="project" value="UniProtKB-KW"/>
</dbReference>
<dbReference type="Pfam" id="PF05730">
    <property type="entry name" value="CFEM"/>
    <property type="match status" value="1"/>
</dbReference>
<keyword evidence="9 15" id="KW-1133">Transmembrane helix</keyword>
<feature type="transmembrane region" description="Helical" evidence="15">
    <location>
        <begin position="179"/>
        <end position="202"/>
    </location>
</feature>
<keyword evidence="10 15" id="KW-0472">Membrane</keyword>
<evidence type="ECO:0000256" key="4">
    <source>
        <dbReference type="ARBA" id="ARBA00010031"/>
    </source>
</evidence>
<evidence type="ECO:0000256" key="6">
    <source>
        <dbReference type="ARBA" id="ARBA00022622"/>
    </source>
</evidence>
<dbReference type="Proteomes" id="UP000717696">
    <property type="component" value="Unassembled WGS sequence"/>
</dbReference>
<evidence type="ECO:0000256" key="5">
    <source>
        <dbReference type="ARBA" id="ARBA00022525"/>
    </source>
</evidence>
<evidence type="ECO:0000256" key="12">
    <source>
        <dbReference type="ARBA" id="ARBA00023288"/>
    </source>
</evidence>
<evidence type="ECO:0000256" key="9">
    <source>
        <dbReference type="ARBA" id="ARBA00022989"/>
    </source>
</evidence>
<feature type="compositionally biased region" description="Low complexity" evidence="14">
    <location>
        <begin position="449"/>
        <end position="462"/>
    </location>
</feature>
<dbReference type="InterPro" id="IPR049326">
    <property type="entry name" value="Rhodopsin_dom_fungi"/>
</dbReference>
<evidence type="ECO:0000256" key="16">
    <source>
        <dbReference type="SAM" id="SignalP"/>
    </source>
</evidence>
<keyword evidence="8 16" id="KW-0732">Signal</keyword>
<feature type="transmembrane region" description="Helical" evidence="15">
    <location>
        <begin position="214"/>
        <end position="243"/>
    </location>
</feature>
<feature type="signal peptide" evidence="16">
    <location>
        <begin position="1"/>
        <end position="16"/>
    </location>
</feature>
<feature type="domain" description="Rhodopsin" evidence="18">
    <location>
        <begin position="119"/>
        <end position="359"/>
    </location>
</feature>
<dbReference type="Pfam" id="PF20684">
    <property type="entry name" value="Fung_rhodopsin"/>
    <property type="match status" value="1"/>
</dbReference>
<comment type="subcellular location">
    <subcellularLocation>
        <location evidence="2">Membrane</location>
        <topology evidence="2">Lipid-anchor</topology>
        <topology evidence="2">GPI-anchor</topology>
    </subcellularLocation>
    <subcellularLocation>
        <location evidence="1">Membrane</location>
        <topology evidence="1">Multi-pass membrane protein</topology>
    </subcellularLocation>
    <subcellularLocation>
        <location evidence="3">Secreted</location>
    </subcellularLocation>
</comment>
<evidence type="ECO:0000256" key="7">
    <source>
        <dbReference type="ARBA" id="ARBA00022692"/>
    </source>
</evidence>
<evidence type="ECO:0000256" key="1">
    <source>
        <dbReference type="ARBA" id="ARBA00004141"/>
    </source>
</evidence>
<evidence type="ECO:0000256" key="11">
    <source>
        <dbReference type="ARBA" id="ARBA00023157"/>
    </source>
</evidence>
<evidence type="ECO:0000256" key="10">
    <source>
        <dbReference type="ARBA" id="ARBA00023136"/>
    </source>
</evidence>
<reference evidence="19" key="1">
    <citation type="journal article" date="2021" name="Nat. Commun.">
        <title>Genetic determinants of endophytism in the Arabidopsis root mycobiome.</title>
        <authorList>
            <person name="Mesny F."/>
            <person name="Miyauchi S."/>
            <person name="Thiergart T."/>
            <person name="Pickel B."/>
            <person name="Atanasova L."/>
            <person name="Karlsson M."/>
            <person name="Huettel B."/>
            <person name="Barry K.W."/>
            <person name="Haridas S."/>
            <person name="Chen C."/>
            <person name="Bauer D."/>
            <person name="Andreopoulos W."/>
            <person name="Pangilinan J."/>
            <person name="LaButti K."/>
            <person name="Riley R."/>
            <person name="Lipzen A."/>
            <person name="Clum A."/>
            <person name="Drula E."/>
            <person name="Henrissat B."/>
            <person name="Kohler A."/>
            <person name="Grigoriev I.V."/>
            <person name="Martin F.M."/>
            <person name="Hacquard S."/>
        </authorList>
    </citation>
    <scope>NUCLEOTIDE SEQUENCE</scope>
    <source>
        <strain evidence="19">MPI-CAGE-AT-0021</strain>
    </source>
</reference>
<comment type="similarity">
    <text evidence="4">Belongs to the RBT5 family.</text>
</comment>
<feature type="region of interest" description="Disordered" evidence="14">
    <location>
        <begin position="426"/>
        <end position="462"/>
    </location>
</feature>
<sequence length="462" mass="50608">MKWAYVLLALLPCCWCSTVAGISTQEMLSGVPDCARGCLSDAISKSSCEAADTDCLCANHGVELTSGAACYSMNCSIIEAHATHNDTNNFCGIAVRDKSPTFVNVTIILGVLSGVVTLLRLASKVLITNSDFGLDDLFVVLTLVVGIPSSAMNIHGTAAHGEGRDIWTLMGDDITKFGFFFYVLELLYFSQVSLLKMSLLFFYLRIFPGPAQKFLWGTVVFNAAYGVCFVFLAAFQCTPVSYFWTNWDGEHEGTCLNTNSIGWANSSISIALDLWMLAIPLWQLRSLKLHWKKKIGVAAMFVVGTFVTVVSIIRLQYLVELGSSHNPTFDQIDVSLWSTVEINIGIICASMPSLRILLVRIFPILGGSSYDKSRYNNYNDAYGDAYGRRSKIVNRSHALVELPSRSSSPTRMEHGGIEMKRTYDVQYSEGDETRLVRPGESDRKGHVGTSGTSGASASEISL</sequence>
<organism evidence="19 20">
    <name type="scientific">Dactylonectria estremocensis</name>
    <dbReference type="NCBI Taxonomy" id="1079267"/>
    <lineage>
        <taxon>Eukaryota</taxon>
        <taxon>Fungi</taxon>
        <taxon>Dikarya</taxon>
        <taxon>Ascomycota</taxon>
        <taxon>Pezizomycotina</taxon>
        <taxon>Sordariomycetes</taxon>
        <taxon>Hypocreomycetidae</taxon>
        <taxon>Hypocreales</taxon>
        <taxon>Nectriaceae</taxon>
        <taxon>Dactylonectria</taxon>
    </lineage>
</organism>
<comment type="similarity">
    <text evidence="13">Belongs to the SAT4 family.</text>
</comment>
<keyword evidence="7 15" id="KW-0812">Transmembrane</keyword>
<feature type="transmembrane region" description="Helical" evidence="15">
    <location>
        <begin position="134"/>
        <end position="159"/>
    </location>
</feature>
<feature type="transmembrane region" description="Helical" evidence="15">
    <location>
        <begin position="295"/>
        <end position="317"/>
    </location>
</feature>
<accession>A0A9P9EPI1</accession>
<comment type="caution">
    <text evidence="19">The sequence shown here is derived from an EMBL/GenBank/DDBJ whole genome shotgun (WGS) entry which is preliminary data.</text>
</comment>
<feature type="domain" description="CFEM" evidence="17">
    <location>
        <begin position="28"/>
        <end position="91"/>
    </location>
</feature>
<dbReference type="InterPro" id="IPR008427">
    <property type="entry name" value="Extracellular_membr_CFEM_dom"/>
</dbReference>
<evidence type="ECO:0000256" key="15">
    <source>
        <dbReference type="SAM" id="Phobius"/>
    </source>
</evidence>
<evidence type="ECO:0000256" key="3">
    <source>
        <dbReference type="ARBA" id="ARBA00004613"/>
    </source>
</evidence>
<evidence type="ECO:0008006" key="21">
    <source>
        <dbReference type="Google" id="ProtNLM"/>
    </source>
</evidence>
<keyword evidence="20" id="KW-1185">Reference proteome</keyword>
<feature type="transmembrane region" description="Helical" evidence="15">
    <location>
        <begin position="102"/>
        <end position="122"/>
    </location>
</feature>
<keyword evidence="12" id="KW-0449">Lipoprotein</keyword>
<proteinExistence type="inferred from homology"/>
<keyword evidence="6" id="KW-0336">GPI-anchor</keyword>
<feature type="transmembrane region" description="Helical" evidence="15">
    <location>
        <begin position="263"/>
        <end position="283"/>
    </location>
</feature>
<keyword evidence="5" id="KW-0964">Secreted</keyword>
<evidence type="ECO:0000259" key="17">
    <source>
        <dbReference type="Pfam" id="PF05730"/>
    </source>
</evidence>
<evidence type="ECO:0000313" key="20">
    <source>
        <dbReference type="Proteomes" id="UP000717696"/>
    </source>
</evidence>
<dbReference type="EMBL" id="JAGMUU010000012">
    <property type="protein sequence ID" value="KAH7141433.1"/>
    <property type="molecule type" value="Genomic_DNA"/>
</dbReference>
<feature type="chain" id="PRO_5040407587" description="Extracellular membrane protein CFEM domain-containing protein" evidence="16">
    <location>
        <begin position="17"/>
        <end position="462"/>
    </location>
</feature>
<dbReference type="PANTHER" id="PTHR33048">
    <property type="entry name" value="PTH11-LIKE INTEGRAL MEMBRANE PROTEIN (AFU_ORTHOLOGUE AFUA_5G11245)"/>
    <property type="match status" value="1"/>
</dbReference>
<dbReference type="AlphaFoldDB" id="A0A9P9EPI1"/>
<name>A0A9P9EPI1_9HYPO</name>
<keyword evidence="6" id="KW-0325">Glycoprotein</keyword>
<protein>
    <recommendedName>
        <fullName evidence="21">Extracellular membrane protein CFEM domain-containing protein</fullName>
    </recommendedName>
</protein>
<dbReference type="InterPro" id="IPR052337">
    <property type="entry name" value="SAT4-like"/>
</dbReference>
<evidence type="ECO:0000256" key="13">
    <source>
        <dbReference type="ARBA" id="ARBA00038359"/>
    </source>
</evidence>
<gene>
    <name evidence="19" type="ORF">B0J13DRAFT_446173</name>
</gene>
<feature type="transmembrane region" description="Helical" evidence="15">
    <location>
        <begin position="337"/>
        <end position="358"/>
    </location>
</feature>
<evidence type="ECO:0000256" key="2">
    <source>
        <dbReference type="ARBA" id="ARBA00004589"/>
    </source>
</evidence>